<name>A0A1I1D5T7_RUMAL</name>
<dbReference type="SUPFAM" id="SSF63446">
    <property type="entry name" value="Type I dockerin domain"/>
    <property type="match status" value="1"/>
</dbReference>
<proteinExistence type="predicted"/>
<dbReference type="InterPro" id="IPR018247">
    <property type="entry name" value="EF_Hand_1_Ca_BS"/>
</dbReference>
<evidence type="ECO:0000259" key="2">
    <source>
        <dbReference type="PROSITE" id="PS51766"/>
    </source>
</evidence>
<dbReference type="AlphaFoldDB" id="A0A1I1D5T7"/>
<dbReference type="InterPro" id="IPR036439">
    <property type="entry name" value="Dockerin_dom_sf"/>
</dbReference>
<dbReference type="InterPro" id="IPR002105">
    <property type="entry name" value="Dockerin_1_rpt"/>
</dbReference>
<dbReference type="RefSeq" id="WP_074959675.1">
    <property type="nucleotide sequence ID" value="NZ_FOKQ01000002.1"/>
</dbReference>
<dbReference type="EMBL" id="FOKQ01000002">
    <property type="protein sequence ID" value="SFB70147.1"/>
    <property type="molecule type" value="Genomic_DNA"/>
</dbReference>
<dbReference type="GO" id="GO:0004553">
    <property type="term" value="F:hydrolase activity, hydrolyzing O-glycosyl compounds"/>
    <property type="evidence" value="ECO:0007669"/>
    <property type="project" value="InterPro"/>
</dbReference>
<dbReference type="GO" id="GO:0000272">
    <property type="term" value="P:polysaccharide catabolic process"/>
    <property type="evidence" value="ECO:0007669"/>
    <property type="project" value="InterPro"/>
</dbReference>
<reference evidence="3 4" key="1">
    <citation type="submission" date="2016-10" db="EMBL/GenBank/DDBJ databases">
        <authorList>
            <person name="de Groot N.N."/>
        </authorList>
    </citation>
    <scope>NUCLEOTIDE SEQUENCE [LARGE SCALE GENOMIC DNA]</scope>
    <source>
        <strain evidence="3 4">AR67</strain>
    </source>
</reference>
<keyword evidence="1" id="KW-0732">Signal</keyword>
<dbReference type="Proteomes" id="UP000182192">
    <property type="component" value="Unassembled WGS sequence"/>
</dbReference>
<protein>
    <recommendedName>
        <fullName evidence="2">Dockerin domain-containing protein</fullName>
    </recommendedName>
</protein>
<dbReference type="PROSITE" id="PS51766">
    <property type="entry name" value="DOCKERIN"/>
    <property type="match status" value="1"/>
</dbReference>
<gene>
    <name evidence="3" type="ORF">SAMN02910406_00248</name>
</gene>
<dbReference type="PROSITE" id="PS00018">
    <property type="entry name" value="EF_HAND_1"/>
    <property type="match status" value="2"/>
</dbReference>
<feature type="domain" description="Dockerin" evidence="2">
    <location>
        <begin position="405"/>
        <end position="471"/>
    </location>
</feature>
<evidence type="ECO:0000313" key="3">
    <source>
        <dbReference type="EMBL" id="SFB70147.1"/>
    </source>
</evidence>
<evidence type="ECO:0000313" key="4">
    <source>
        <dbReference type="Proteomes" id="UP000182192"/>
    </source>
</evidence>
<dbReference type="CDD" id="cd14256">
    <property type="entry name" value="Dockerin_I"/>
    <property type="match status" value="1"/>
</dbReference>
<accession>A0A1I1D5T7</accession>
<dbReference type="Gene3D" id="1.10.1330.10">
    <property type="entry name" value="Dockerin domain"/>
    <property type="match status" value="1"/>
</dbReference>
<sequence length="471" mass="50700">MSILKKRIVSFSTAVMLSSTAFSGLPAWVLKAGAVGFYDLKIDNVQVNSANCKDILENGVFRYEPSTQTLTINGDYGEKNTQIIESEIDGLTVNVIGDSNLKGTFNFNADTTITGAGKLSLENYDSPYTIAVHNETSLTIENANVDVSGIYPIIGYGTDTKDIYVNNSFLTVHGTESGVQGFDFVSLFKCVITKPDDVVYGGGGIFNKDMSYAKDIRIIPSYDLWIDSTLVTADNCDDILGNGKFYYDPDHRVLGISGNIEHEPDEELIYSMVPDLTIDLVNDIELQGYVVLYGDTVITGDGSLTIGSNIEICICNENCKLTFDNAKVSAAGNVAIGSLTGTIEFINSDITATGNKIALLFREGGFNLTDSMVTEPTPSLLGTYTIYDSASEPAAFVKIGKAKKSAYKLGDVNGDGFINITDITLTAAHVKGKKLLTSEKLERADVNRSGSVNISDITLIAAHVKGKKLLV</sequence>
<dbReference type="Pfam" id="PF00404">
    <property type="entry name" value="Dockerin_1"/>
    <property type="match status" value="1"/>
</dbReference>
<feature type="signal peptide" evidence="1">
    <location>
        <begin position="1"/>
        <end position="21"/>
    </location>
</feature>
<evidence type="ECO:0000256" key="1">
    <source>
        <dbReference type="SAM" id="SignalP"/>
    </source>
</evidence>
<dbReference type="OrthoDB" id="1816085at2"/>
<organism evidence="3 4">
    <name type="scientific">Ruminococcus albus</name>
    <dbReference type="NCBI Taxonomy" id="1264"/>
    <lineage>
        <taxon>Bacteria</taxon>
        <taxon>Bacillati</taxon>
        <taxon>Bacillota</taxon>
        <taxon>Clostridia</taxon>
        <taxon>Eubacteriales</taxon>
        <taxon>Oscillospiraceae</taxon>
        <taxon>Ruminococcus</taxon>
    </lineage>
</organism>
<feature type="chain" id="PRO_5039199936" description="Dockerin domain-containing protein" evidence="1">
    <location>
        <begin position="22"/>
        <end position="471"/>
    </location>
</feature>
<dbReference type="InterPro" id="IPR016134">
    <property type="entry name" value="Dockerin_dom"/>
</dbReference>